<dbReference type="InterPro" id="IPR050109">
    <property type="entry name" value="HTH-type_TetR-like_transc_reg"/>
</dbReference>
<evidence type="ECO:0000313" key="5">
    <source>
        <dbReference type="Proteomes" id="UP000248021"/>
    </source>
</evidence>
<dbReference type="OrthoDB" id="2356263at2"/>
<dbReference type="SUPFAM" id="SSF46689">
    <property type="entry name" value="Homeodomain-like"/>
    <property type="match status" value="1"/>
</dbReference>
<feature type="region of interest" description="Disordered" evidence="3">
    <location>
        <begin position="1"/>
        <end position="23"/>
    </location>
</feature>
<keyword evidence="5" id="KW-1185">Reference proteome</keyword>
<dbReference type="PRINTS" id="PR00455">
    <property type="entry name" value="HTHTETR"/>
</dbReference>
<dbReference type="InterPro" id="IPR009057">
    <property type="entry name" value="Homeodomain-like_sf"/>
</dbReference>
<name>A0A2V3U712_9HYPH</name>
<dbReference type="Pfam" id="PF17938">
    <property type="entry name" value="TetR_C_29"/>
    <property type="match status" value="1"/>
</dbReference>
<dbReference type="AlphaFoldDB" id="A0A2V3U712"/>
<gene>
    <name evidence="4" type="ORF">C7450_105301</name>
</gene>
<comment type="caution">
    <text evidence="4">The sequence shown here is derived from an EMBL/GenBank/DDBJ whole genome shotgun (WGS) entry which is preliminary data.</text>
</comment>
<evidence type="ECO:0000256" key="2">
    <source>
        <dbReference type="PROSITE-ProRule" id="PRU00335"/>
    </source>
</evidence>
<dbReference type="EMBL" id="QJJK01000005">
    <property type="protein sequence ID" value="PXW58952.1"/>
    <property type="molecule type" value="Genomic_DNA"/>
</dbReference>
<evidence type="ECO:0000256" key="3">
    <source>
        <dbReference type="SAM" id="MobiDB-lite"/>
    </source>
</evidence>
<dbReference type="RefSeq" id="WP_110375001.1">
    <property type="nucleotide sequence ID" value="NZ_CAKNFM010000006.1"/>
</dbReference>
<dbReference type="InterPro" id="IPR036271">
    <property type="entry name" value="Tet_transcr_reg_TetR-rel_C_sf"/>
</dbReference>
<dbReference type="InterPro" id="IPR041474">
    <property type="entry name" value="NicS_C"/>
</dbReference>
<dbReference type="PANTHER" id="PTHR30328:SF54">
    <property type="entry name" value="HTH-TYPE TRANSCRIPTIONAL REPRESSOR SCO4008"/>
    <property type="match status" value="1"/>
</dbReference>
<feature type="DNA-binding region" description="H-T-H motif" evidence="2">
    <location>
        <begin position="46"/>
        <end position="65"/>
    </location>
</feature>
<proteinExistence type="predicted"/>
<sequence>MTSDRGVAAPRRRGYTGTSRDPDRTSQAILMAATREFADKGIGGARVDAVAERAGVNKRMIYHYFGDKQGLYLAVLEEAYGSIRSAEAALKLETADPEDGIRRLTAFTWQYFLDHPEFLSLLATENLHKAENLRASARVLSLHSPFIEKLRELLEKGAAQGRFLPGLDPVDVYISIASLAAFYLSNRYTLSTIFARDLAAPERLAHWGEHIVHVVLSSIRLAK</sequence>
<dbReference type="SUPFAM" id="SSF48498">
    <property type="entry name" value="Tetracyclin repressor-like, C-terminal domain"/>
    <property type="match status" value="1"/>
</dbReference>
<evidence type="ECO:0000256" key="1">
    <source>
        <dbReference type="ARBA" id="ARBA00023125"/>
    </source>
</evidence>
<protein>
    <submittedName>
        <fullName evidence="4">TetR family transcriptional regulator</fullName>
    </submittedName>
</protein>
<dbReference type="Gene3D" id="1.10.357.10">
    <property type="entry name" value="Tetracycline Repressor, domain 2"/>
    <property type="match status" value="1"/>
</dbReference>
<accession>A0A2V3U712</accession>
<dbReference type="GO" id="GO:0003677">
    <property type="term" value="F:DNA binding"/>
    <property type="evidence" value="ECO:0007669"/>
    <property type="project" value="UniProtKB-UniRule"/>
</dbReference>
<keyword evidence="1 2" id="KW-0238">DNA-binding</keyword>
<dbReference type="Pfam" id="PF00440">
    <property type="entry name" value="TetR_N"/>
    <property type="match status" value="1"/>
</dbReference>
<reference evidence="4 5" key="1">
    <citation type="submission" date="2018-05" db="EMBL/GenBank/DDBJ databases">
        <title>Genomic Encyclopedia of Type Strains, Phase IV (KMG-IV): sequencing the most valuable type-strain genomes for metagenomic binning, comparative biology and taxonomic classification.</title>
        <authorList>
            <person name="Goeker M."/>
        </authorList>
    </citation>
    <scope>NUCLEOTIDE SEQUENCE [LARGE SCALE GENOMIC DNA]</scope>
    <source>
        <strain evidence="4 5">DSM 6462</strain>
    </source>
</reference>
<dbReference type="Proteomes" id="UP000248021">
    <property type="component" value="Unassembled WGS sequence"/>
</dbReference>
<dbReference type="PANTHER" id="PTHR30328">
    <property type="entry name" value="TRANSCRIPTIONAL REPRESSOR"/>
    <property type="match status" value="1"/>
</dbReference>
<dbReference type="InterPro" id="IPR001647">
    <property type="entry name" value="HTH_TetR"/>
</dbReference>
<dbReference type="PROSITE" id="PS50977">
    <property type="entry name" value="HTH_TETR_2"/>
    <property type="match status" value="1"/>
</dbReference>
<evidence type="ECO:0000313" key="4">
    <source>
        <dbReference type="EMBL" id="PXW58952.1"/>
    </source>
</evidence>
<organism evidence="4 5">
    <name type="scientific">Chelatococcus asaccharovorans</name>
    <dbReference type="NCBI Taxonomy" id="28210"/>
    <lineage>
        <taxon>Bacteria</taxon>
        <taxon>Pseudomonadati</taxon>
        <taxon>Pseudomonadota</taxon>
        <taxon>Alphaproteobacteria</taxon>
        <taxon>Hyphomicrobiales</taxon>
        <taxon>Chelatococcaceae</taxon>
        <taxon>Chelatococcus</taxon>
    </lineage>
</organism>